<comment type="caution">
    <text evidence="1">The sequence shown here is derived from an EMBL/GenBank/DDBJ whole genome shotgun (WGS) entry which is preliminary data.</text>
</comment>
<keyword evidence="2" id="KW-1185">Reference proteome</keyword>
<evidence type="ECO:0000313" key="2">
    <source>
        <dbReference type="Proteomes" id="UP000235145"/>
    </source>
</evidence>
<dbReference type="PANTHER" id="PTHR48449:SF1">
    <property type="entry name" value="DUF1985 DOMAIN-CONTAINING PROTEIN"/>
    <property type="match status" value="1"/>
</dbReference>
<proteinExistence type="predicted"/>
<protein>
    <submittedName>
        <fullName evidence="1">Uncharacterized protein</fullName>
    </submittedName>
</protein>
<sequence>MLGFTGARFWEDPFCEEFRSAEDPQRSDLFLPRNYDDLNQKADLTLKGVVGTIIKDYFLRLTQSQRLLFKASPFGKFLGIHIPHGDPLLVHLMMLYEVKSQQIQGMQLDFSEIEYILICGLKVGPYVDLLQDEKGRSNSNLCARLFPDISDARLRLKDLEDYIISVNYLSLQDENVVILIHLVYMLKGLHRRDVKTGIPAALYKLSDNIDDWNRFACGTYLWTYTSGLMRGILFKQTNLEFKKVHKYTVPGFMIPFKIWILETFPEATQFYIRMPAELPRMRSWRSKTPLSWVQCGRIINISVCLAHRKTADERKVDDIPSRTQFATRKIIFFRNVANGVGGCPKWKDVDMLCSNENIFEIENIF</sequence>
<dbReference type="Proteomes" id="UP000235145">
    <property type="component" value="Unassembled WGS sequence"/>
</dbReference>
<accession>A0A9R1WVE9</accession>
<organism evidence="1 2">
    <name type="scientific">Lactuca sativa</name>
    <name type="common">Garden lettuce</name>
    <dbReference type="NCBI Taxonomy" id="4236"/>
    <lineage>
        <taxon>Eukaryota</taxon>
        <taxon>Viridiplantae</taxon>
        <taxon>Streptophyta</taxon>
        <taxon>Embryophyta</taxon>
        <taxon>Tracheophyta</taxon>
        <taxon>Spermatophyta</taxon>
        <taxon>Magnoliopsida</taxon>
        <taxon>eudicotyledons</taxon>
        <taxon>Gunneridae</taxon>
        <taxon>Pentapetalae</taxon>
        <taxon>asterids</taxon>
        <taxon>campanulids</taxon>
        <taxon>Asterales</taxon>
        <taxon>Asteraceae</taxon>
        <taxon>Cichorioideae</taxon>
        <taxon>Cichorieae</taxon>
        <taxon>Lactucinae</taxon>
        <taxon>Lactuca</taxon>
    </lineage>
</organism>
<dbReference type="AlphaFoldDB" id="A0A9R1WVE9"/>
<dbReference type="EMBL" id="NBSK02000008">
    <property type="protein sequence ID" value="KAJ0189051.1"/>
    <property type="molecule type" value="Genomic_DNA"/>
</dbReference>
<reference evidence="1 2" key="1">
    <citation type="journal article" date="2017" name="Nat. Commun.">
        <title>Genome assembly with in vitro proximity ligation data and whole-genome triplication in lettuce.</title>
        <authorList>
            <person name="Reyes-Chin-Wo S."/>
            <person name="Wang Z."/>
            <person name="Yang X."/>
            <person name="Kozik A."/>
            <person name="Arikit S."/>
            <person name="Song C."/>
            <person name="Xia L."/>
            <person name="Froenicke L."/>
            <person name="Lavelle D.O."/>
            <person name="Truco M.J."/>
            <person name="Xia R."/>
            <person name="Zhu S."/>
            <person name="Xu C."/>
            <person name="Xu H."/>
            <person name="Xu X."/>
            <person name="Cox K."/>
            <person name="Korf I."/>
            <person name="Meyers B.C."/>
            <person name="Michelmore R.W."/>
        </authorList>
    </citation>
    <scope>NUCLEOTIDE SEQUENCE [LARGE SCALE GENOMIC DNA]</scope>
    <source>
        <strain evidence="2">cv. Salinas</strain>
        <tissue evidence="1">Seedlings</tissue>
    </source>
</reference>
<name>A0A9R1WVE9_LACSA</name>
<dbReference type="PANTHER" id="PTHR48449">
    <property type="entry name" value="DUF1985 DOMAIN-CONTAINING PROTEIN"/>
    <property type="match status" value="1"/>
</dbReference>
<evidence type="ECO:0000313" key="1">
    <source>
        <dbReference type="EMBL" id="KAJ0189051.1"/>
    </source>
</evidence>
<gene>
    <name evidence="1" type="ORF">LSAT_V11C800427400</name>
</gene>